<evidence type="ECO:0000256" key="1">
    <source>
        <dbReference type="ARBA" id="ARBA00001554"/>
    </source>
</evidence>
<keyword evidence="4" id="KW-0456">Lyase</keyword>
<proteinExistence type="inferred from homology"/>
<dbReference type="GO" id="GO:0006729">
    <property type="term" value="P:tetrahydrobiopterin biosynthetic process"/>
    <property type="evidence" value="ECO:0007669"/>
    <property type="project" value="InterPro"/>
</dbReference>
<evidence type="ECO:0000256" key="4">
    <source>
        <dbReference type="ARBA" id="ARBA00023239"/>
    </source>
</evidence>
<organism evidence="5 6">
    <name type="scientific">Fictibacillus enclensis</name>
    <dbReference type="NCBI Taxonomy" id="1017270"/>
    <lineage>
        <taxon>Bacteria</taxon>
        <taxon>Bacillati</taxon>
        <taxon>Bacillota</taxon>
        <taxon>Bacilli</taxon>
        <taxon>Bacillales</taxon>
        <taxon>Fictibacillaceae</taxon>
        <taxon>Fictibacillus</taxon>
    </lineage>
</organism>
<comment type="similarity">
    <text evidence="2">Belongs to the pterin-4-alpha-carbinolamine dehydratase family.</text>
</comment>
<dbReference type="PANTHER" id="PTHR12599:SF0">
    <property type="entry name" value="PTERIN-4-ALPHA-CARBINOLAMINE DEHYDRATASE"/>
    <property type="match status" value="1"/>
</dbReference>
<dbReference type="NCBIfam" id="NF002017">
    <property type="entry name" value="PRK00823.1-2"/>
    <property type="match status" value="1"/>
</dbReference>
<dbReference type="OrthoDB" id="9800108at2"/>
<dbReference type="RefSeq" id="WP_061968866.1">
    <property type="nucleotide sequence ID" value="NZ_CP126109.1"/>
</dbReference>
<dbReference type="EC" id="4.2.1.96" evidence="3"/>
<dbReference type="SUPFAM" id="SSF55248">
    <property type="entry name" value="PCD-like"/>
    <property type="match status" value="1"/>
</dbReference>
<accession>A0A0V8JD70</accession>
<dbReference type="GO" id="GO:0008124">
    <property type="term" value="F:4-alpha-hydroxytetrahydrobiopterin dehydratase activity"/>
    <property type="evidence" value="ECO:0007669"/>
    <property type="project" value="UniProtKB-EC"/>
</dbReference>
<protein>
    <recommendedName>
        <fullName evidence="3">4a-hydroxytetrahydrobiopterin dehydratase</fullName>
        <ecNumber evidence="3">4.2.1.96</ecNumber>
    </recommendedName>
</protein>
<reference evidence="5 6" key="1">
    <citation type="journal article" date="2014" name="Antonie Van Leeuwenhoek">
        <title>Fictibacillus enclensis sp. nov., isolated from marine sediment.</title>
        <authorList>
            <person name="Dastager S.G."/>
            <person name="Mawlankar R."/>
            <person name="Srinivasan K."/>
            <person name="Tang S.K."/>
            <person name="Lee J.C."/>
            <person name="Ramana V.V."/>
            <person name="Shouche Y.S."/>
        </authorList>
    </citation>
    <scope>NUCLEOTIDE SEQUENCE [LARGE SCALE GENOMIC DNA]</scope>
    <source>
        <strain evidence="5 6">NIO-1003</strain>
    </source>
</reference>
<dbReference type="InterPro" id="IPR036428">
    <property type="entry name" value="PCD_sf"/>
</dbReference>
<dbReference type="EMBL" id="LNQN01000001">
    <property type="protein sequence ID" value="KSU84792.1"/>
    <property type="molecule type" value="Genomic_DNA"/>
</dbReference>
<dbReference type="AlphaFoldDB" id="A0A0V8JD70"/>
<evidence type="ECO:0000256" key="2">
    <source>
        <dbReference type="ARBA" id="ARBA00006472"/>
    </source>
</evidence>
<name>A0A0V8JD70_9BACL</name>
<dbReference type="PANTHER" id="PTHR12599">
    <property type="entry name" value="PTERIN-4-ALPHA-CARBINOLAMINE DEHYDRATASE"/>
    <property type="match status" value="1"/>
</dbReference>
<dbReference type="Proteomes" id="UP000054099">
    <property type="component" value="Unassembled WGS sequence"/>
</dbReference>
<evidence type="ECO:0000256" key="3">
    <source>
        <dbReference type="ARBA" id="ARBA00013252"/>
    </source>
</evidence>
<comment type="catalytic activity">
    <reaction evidence="1">
        <text>(4aS,6R)-4a-hydroxy-L-erythro-5,6,7,8-tetrahydrobiopterin = (6R)-L-erythro-6,7-dihydrobiopterin + H2O</text>
        <dbReference type="Rhea" id="RHEA:11920"/>
        <dbReference type="ChEBI" id="CHEBI:15377"/>
        <dbReference type="ChEBI" id="CHEBI:15642"/>
        <dbReference type="ChEBI" id="CHEBI:43120"/>
        <dbReference type="EC" id="4.2.1.96"/>
    </reaction>
</comment>
<keyword evidence="6" id="KW-1185">Reference proteome</keyword>
<dbReference type="CDD" id="cd00488">
    <property type="entry name" value="PCD_DCoH"/>
    <property type="match status" value="1"/>
</dbReference>
<dbReference type="Pfam" id="PF01329">
    <property type="entry name" value="Pterin_4a"/>
    <property type="match status" value="1"/>
</dbReference>
<gene>
    <name evidence="5" type="ORF">AS030_04495</name>
</gene>
<evidence type="ECO:0000313" key="5">
    <source>
        <dbReference type="EMBL" id="KSU84792.1"/>
    </source>
</evidence>
<dbReference type="Gene3D" id="3.30.1360.20">
    <property type="entry name" value="Transcriptional coactivator/pterin dehydratase"/>
    <property type="match status" value="1"/>
</dbReference>
<comment type="caution">
    <text evidence="5">The sequence shown here is derived from an EMBL/GenBank/DDBJ whole genome shotgun (WGS) entry which is preliminary data.</text>
</comment>
<sequence>MAELLTLQEIDRFANRYPEWKLIPGKWMVKKYKFDNYLDGIEFVSEVGQLAESFQHHPHITINYKLVTLKLSTWSVNGLTQADLKMAVLFDEAFSKL</sequence>
<evidence type="ECO:0000313" key="6">
    <source>
        <dbReference type="Proteomes" id="UP000054099"/>
    </source>
</evidence>
<dbReference type="InterPro" id="IPR001533">
    <property type="entry name" value="Pterin_deHydtase"/>
</dbReference>